<keyword evidence="2" id="KW-1185">Reference proteome</keyword>
<evidence type="ECO:0000313" key="1">
    <source>
        <dbReference type="EMBL" id="KAI5679005.1"/>
    </source>
</evidence>
<dbReference type="EMBL" id="CM044702">
    <property type="protein sequence ID" value="KAI5679005.1"/>
    <property type="molecule type" value="Genomic_DNA"/>
</dbReference>
<reference evidence="2" key="1">
    <citation type="journal article" date="2023" name="Nat. Plants">
        <title>Single-cell RNA sequencing provides a high-resolution roadmap for understanding the multicellular compartmentation of specialized metabolism.</title>
        <authorList>
            <person name="Sun S."/>
            <person name="Shen X."/>
            <person name="Li Y."/>
            <person name="Li Y."/>
            <person name="Wang S."/>
            <person name="Li R."/>
            <person name="Zhang H."/>
            <person name="Shen G."/>
            <person name="Guo B."/>
            <person name="Wei J."/>
            <person name="Xu J."/>
            <person name="St-Pierre B."/>
            <person name="Chen S."/>
            <person name="Sun C."/>
        </authorList>
    </citation>
    <scope>NUCLEOTIDE SEQUENCE [LARGE SCALE GENOMIC DNA]</scope>
</reference>
<gene>
    <name evidence="1" type="ORF">M9H77_09955</name>
</gene>
<protein>
    <submittedName>
        <fullName evidence="1">Uncharacterized protein</fullName>
    </submittedName>
</protein>
<name>A0ACC0C291_CATRO</name>
<comment type="caution">
    <text evidence="1">The sequence shown here is derived from an EMBL/GenBank/DDBJ whole genome shotgun (WGS) entry which is preliminary data.</text>
</comment>
<dbReference type="Proteomes" id="UP001060085">
    <property type="component" value="Linkage Group LG02"/>
</dbReference>
<accession>A0ACC0C291</accession>
<evidence type="ECO:0000313" key="2">
    <source>
        <dbReference type="Proteomes" id="UP001060085"/>
    </source>
</evidence>
<sequence>MRSAKIKNIFVWFVFSFCFFQVLQGVEVQIYSVENRNSLLNNSKTLSFHCRGEYHWDFDVNFFSTTLLFCHFYWSPKDSVFDVYTWNLGKTYCGTEWLGRNKCIWNVTEHGFSIYKRIGADQAWKMIHQW</sequence>
<proteinExistence type="predicted"/>
<organism evidence="1 2">
    <name type="scientific">Catharanthus roseus</name>
    <name type="common">Madagascar periwinkle</name>
    <name type="synonym">Vinca rosea</name>
    <dbReference type="NCBI Taxonomy" id="4058"/>
    <lineage>
        <taxon>Eukaryota</taxon>
        <taxon>Viridiplantae</taxon>
        <taxon>Streptophyta</taxon>
        <taxon>Embryophyta</taxon>
        <taxon>Tracheophyta</taxon>
        <taxon>Spermatophyta</taxon>
        <taxon>Magnoliopsida</taxon>
        <taxon>eudicotyledons</taxon>
        <taxon>Gunneridae</taxon>
        <taxon>Pentapetalae</taxon>
        <taxon>asterids</taxon>
        <taxon>lamiids</taxon>
        <taxon>Gentianales</taxon>
        <taxon>Apocynaceae</taxon>
        <taxon>Rauvolfioideae</taxon>
        <taxon>Vinceae</taxon>
        <taxon>Catharanthinae</taxon>
        <taxon>Catharanthus</taxon>
    </lineage>
</organism>